<name>A0ABP9B4Y9_9MICC</name>
<sequence length="71" mass="7541">MDSPRALVGLQRLSLSRGYGGVLPPAGNFTRSTLGEANECNTGQHNRDTGSLQDGHRATGSLEDSELINDE</sequence>
<feature type="compositionally biased region" description="Polar residues" evidence="1">
    <location>
        <begin position="33"/>
        <end position="52"/>
    </location>
</feature>
<gene>
    <name evidence="2" type="ORF">GCM10023352_05890</name>
</gene>
<keyword evidence="3" id="KW-1185">Reference proteome</keyword>
<evidence type="ECO:0000256" key="1">
    <source>
        <dbReference type="SAM" id="MobiDB-lite"/>
    </source>
</evidence>
<dbReference type="EMBL" id="BAABKP010000001">
    <property type="protein sequence ID" value="GAA4790675.1"/>
    <property type="molecule type" value="Genomic_DNA"/>
</dbReference>
<feature type="region of interest" description="Disordered" evidence="1">
    <location>
        <begin position="33"/>
        <end position="71"/>
    </location>
</feature>
<protein>
    <submittedName>
        <fullName evidence="2">Uncharacterized protein</fullName>
    </submittedName>
</protein>
<evidence type="ECO:0000313" key="3">
    <source>
        <dbReference type="Proteomes" id="UP001500187"/>
    </source>
</evidence>
<comment type="caution">
    <text evidence="2">The sequence shown here is derived from an EMBL/GenBank/DDBJ whole genome shotgun (WGS) entry which is preliminary data.</text>
</comment>
<dbReference type="Proteomes" id="UP001500187">
    <property type="component" value="Unassembled WGS sequence"/>
</dbReference>
<organism evidence="2 3">
    <name type="scientific">Rothia endophytica</name>
    <dbReference type="NCBI Taxonomy" id="1324766"/>
    <lineage>
        <taxon>Bacteria</taxon>
        <taxon>Bacillati</taxon>
        <taxon>Actinomycetota</taxon>
        <taxon>Actinomycetes</taxon>
        <taxon>Micrococcales</taxon>
        <taxon>Micrococcaceae</taxon>
        <taxon>Rothia</taxon>
    </lineage>
</organism>
<proteinExistence type="predicted"/>
<accession>A0ABP9B4Y9</accession>
<evidence type="ECO:0000313" key="2">
    <source>
        <dbReference type="EMBL" id="GAA4790675.1"/>
    </source>
</evidence>
<reference evidence="3" key="1">
    <citation type="journal article" date="2019" name="Int. J. Syst. Evol. Microbiol.">
        <title>The Global Catalogue of Microorganisms (GCM) 10K type strain sequencing project: providing services to taxonomists for standard genome sequencing and annotation.</title>
        <authorList>
            <consortium name="The Broad Institute Genomics Platform"/>
            <consortium name="The Broad Institute Genome Sequencing Center for Infectious Disease"/>
            <person name="Wu L."/>
            <person name="Ma J."/>
        </authorList>
    </citation>
    <scope>NUCLEOTIDE SEQUENCE [LARGE SCALE GENOMIC DNA]</scope>
    <source>
        <strain evidence="3">JCM 18541</strain>
    </source>
</reference>